<keyword evidence="2" id="KW-1185">Reference proteome</keyword>
<dbReference type="Proteomes" id="UP000826661">
    <property type="component" value="Chromosome IV"/>
</dbReference>
<evidence type="ECO:0000313" key="1">
    <source>
        <dbReference type="EMBL" id="QYT00222.1"/>
    </source>
</evidence>
<dbReference type="AlphaFoldDB" id="A0A8G0LD92"/>
<reference evidence="1 2" key="1">
    <citation type="journal article" date="2021" name="BMC Genomics">
        <title>Telomere-to-telomere genome assembly of asparaginase-producing Trichoderma simmonsii.</title>
        <authorList>
            <person name="Chung D."/>
            <person name="Kwon Y.M."/>
            <person name="Yang Y."/>
        </authorList>
    </citation>
    <scope>NUCLEOTIDE SEQUENCE [LARGE SCALE GENOMIC DNA]</scope>
    <source>
        <strain evidence="1 2">GH-Sj1</strain>
    </source>
</reference>
<dbReference type="PANTHER" id="PTHR37540:SF5">
    <property type="entry name" value="TRANSCRIPTION FACTOR DOMAIN-CONTAINING PROTEIN"/>
    <property type="match status" value="1"/>
</dbReference>
<gene>
    <name evidence="1" type="ORF">H0G86_007314</name>
</gene>
<proteinExistence type="predicted"/>
<name>A0A8G0LD92_9HYPO</name>
<accession>A0A8G0LD92</accession>
<organism evidence="1 2">
    <name type="scientific">Trichoderma simmonsii</name>
    <dbReference type="NCBI Taxonomy" id="1491479"/>
    <lineage>
        <taxon>Eukaryota</taxon>
        <taxon>Fungi</taxon>
        <taxon>Dikarya</taxon>
        <taxon>Ascomycota</taxon>
        <taxon>Pezizomycotina</taxon>
        <taxon>Sordariomycetes</taxon>
        <taxon>Hypocreomycetidae</taxon>
        <taxon>Hypocreales</taxon>
        <taxon>Hypocreaceae</taxon>
        <taxon>Trichoderma</taxon>
    </lineage>
</organism>
<dbReference type="EMBL" id="CP075867">
    <property type="protein sequence ID" value="QYT00222.1"/>
    <property type="molecule type" value="Genomic_DNA"/>
</dbReference>
<evidence type="ECO:0000313" key="2">
    <source>
        <dbReference type="Proteomes" id="UP000826661"/>
    </source>
</evidence>
<protein>
    <submittedName>
        <fullName evidence="1">Uncharacterized protein</fullName>
    </submittedName>
</protein>
<sequence>MPNGTLQNRQLYISSSIYKRSLAIANSPHAVTAHNMEPRSSKGKERQPSIRFLNLTNPSDATKSDALTVIRSHVAKNTHGRKQESRRARLEIRQYRPETGSSKANDRWSQVDFDTPSVPKTGEFQLSVAREPKHEEEVRPAELEIWMPNPQTYVTSNRRNPFQSTAIAVSDYENGLIDHYITYVVDNGYTDCIHTETEQLLLQNVRSQFVPWSLTERGLQAGLLMAACRSLLVLHPDDDSYRVSLLRYKSECIQILRAALSASDGREISDYTIALALVLTTEEFLSGNLMEYRLHGEGILRMVHLRGGFKDLGPGGLLGYLLARSVYNPVFQFVDGPDTTGLVQ</sequence>
<dbReference type="PANTHER" id="PTHR37540">
    <property type="entry name" value="TRANSCRIPTION FACTOR (ACR-2), PUTATIVE-RELATED-RELATED"/>
    <property type="match status" value="1"/>
</dbReference>